<evidence type="ECO:0000259" key="3">
    <source>
        <dbReference type="Pfam" id="PF03914"/>
    </source>
</evidence>
<dbReference type="GO" id="GO:0032040">
    <property type="term" value="C:small-subunit processome"/>
    <property type="evidence" value="ECO:0007669"/>
    <property type="project" value="TreeGrafter"/>
</dbReference>
<evidence type="ECO:0000313" key="5">
    <source>
        <dbReference type="Proteomes" id="UP000678499"/>
    </source>
</evidence>
<dbReference type="EMBL" id="CAJPEX010002931">
    <property type="protein sequence ID" value="CAG0921661.1"/>
    <property type="molecule type" value="Genomic_DNA"/>
</dbReference>
<feature type="region of interest" description="Disordered" evidence="2">
    <location>
        <begin position="1"/>
        <end position="92"/>
    </location>
</feature>
<dbReference type="PANTHER" id="PTHR12455:SF0">
    <property type="entry name" value="NUCLEOLAR COMPLEX PROTEIN 4 HOMOLOG"/>
    <property type="match status" value="1"/>
</dbReference>
<proteinExistence type="inferred from homology"/>
<accession>A0A7R9GHN2</accession>
<evidence type="ECO:0000256" key="2">
    <source>
        <dbReference type="SAM" id="MobiDB-lite"/>
    </source>
</evidence>
<keyword evidence="5" id="KW-1185">Reference proteome</keyword>
<feature type="compositionally biased region" description="Acidic residues" evidence="2">
    <location>
        <begin position="48"/>
        <end position="60"/>
    </location>
</feature>
<sequence>MPVTRSQFKLKRRSPSGDDPVCEFNSSNEDQEEIELESELEKALQQDEGSEQEYSDESCESESNVSDEAMESEDEDSVIDEMDNEEDGNASGISNSKFALLVKKLEECLTSDEANEKGVVSLLAELDNRISSYLQVALVPRTDGSEEDAVELLRQFEQSIEILTKMVHQKPSDSASVEKAAEVLNNFAAIEKGTCALQASVNTACLSLYLSDEEKLINLIQNFGSTMKTAPGSKCTFITREIIQSLDAKAKEGHHITDIFVTNLMTLLESLPQPEFNDKKRKRGSYEHGLDRLWTALICGVDLKSSSSSSTIPLNTYNSRRLLIWLPTKVFPCLHNAQIAADFLQSYFHQGGIYSFLALEGIFILMTKYHLEVPKFYQKLYGLLNASLFSSKYRNVYFKMLDRFLSSAYLPDYLVRSFVKKFSRLALGAPCDALFGLLPIILNLIIRFPSLKSLVDAENQTDSADDPFDANEPDPMKSNANNSCLWEVKTLTQHAVPIVAELALASLRRPLPKQESDLSRRINTTSEFVFKSVTTKVVPPDVALSISCQADFFKIGFD</sequence>
<dbReference type="InterPro" id="IPR005612">
    <property type="entry name" value="CCAAT-binding_factor"/>
</dbReference>
<dbReference type="EMBL" id="OA884968">
    <property type="protein sequence ID" value="CAD7281509.1"/>
    <property type="molecule type" value="Genomic_DNA"/>
</dbReference>
<dbReference type="Proteomes" id="UP000678499">
    <property type="component" value="Unassembled WGS sequence"/>
</dbReference>
<dbReference type="InterPro" id="IPR027193">
    <property type="entry name" value="Noc4"/>
</dbReference>
<gene>
    <name evidence="4" type="ORF">NMOB1V02_LOCUS9153</name>
</gene>
<feature type="compositionally biased region" description="Acidic residues" evidence="2">
    <location>
        <begin position="68"/>
        <end position="88"/>
    </location>
</feature>
<dbReference type="AlphaFoldDB" id="A0A7R9GHN2"/>
<dbReference type="OrthoDB" id="10263185at2759"/>
<comment type="similarity">
    <text evidence="1">Belongs to the CBF/MAK21 family.</text>
</comment>
<protein>
    <recommendedName>
        <fullName evidence="3">CCAAT-binding factor domain-containing protein</fullName>
    </recommendedName>
</protein>
<dbReference type="GO" id="GO:0030692">
    <property type="term" value="C:Noc4p-Nop14p complex"/>
    <property type="evidence" value="ECO:0007669"/>
    <property type="project" value="TreeGrafter"/>
</dbReference>
<dbReference type="Pfam" id="PF03914">
    <property type="entry name" value="CBF"/>
    <property type="match status" value="1"/>
</dbReference>
<organism evidence="4">
    <name type="scientific">Notodromas monacha</name>
    <dbReference type="NCBI Taxonomy" id="399045"/>
    <lineage>
        <taxon>Eukaryota</taxon>
        <taxon>Metazoa</taxon>
        <taxon>Ecdysozoa</taxon>
        <taxon>Arthropoda</taxon>
        <taxon>Crustacea</taxon>
        <taxon>Oligostraca</taxon>
        <taxon>Ostracoda</taxon>
        <taxon>Podocopa</taxon>
        <taxon>Podocopida</taxon>
        <taxon>Cypridocopina</taxon>
        <taxon>Cypridoidea</taxon>
        <taxon>Cyprididae</taxon>
        <taxon>Notodromas</taxon>
    </lineage>
</organism>
<evidence type="ECO:0000256" key="1">
    <source>
        <dbReference type="ARBA" id="ARBA00007797"/>
    </source>
</evidence>
<evidence type="ECO:0000313" key="4">
    <source>
        <dbReference type="EMBL" id="CAD7281509.1"/>
    </source>
</evidence>
<reference evidence="4" key="1">
    <citation type="submission" date="2020-11" db="EMBL/GenBank/DDBJ databases">
        <authorList>
            <person name="Tran Van P."/>
        </authorList>
    </citation>
    <scope>NUCLEOTIDE SEQUENCE</scope>
</reference>
<feature type="compositionally biased region" description="Acidic residues" evidence="2">
    <location>
        <begin position="29"/>
        <end position="38"/>
    </location>
</feature>
<feature type="domain" description="CCAAT-binding factor" evidence="3">
    <location>
        <begin position="356"/>
        <end position="503"/>
    </location>
</feature>
<dbReference type="PANTHER" id="PTHR12455">
    <property type="entry name" value="NUCLEOLAR COMPLEX PROTEIN 4"/>
    <property type="match status" value="1"/>
</dbReference>
<name>A0A7R9GHN2_9CRUS</name>
<dbReference type="GO" id="GO:0042254">
    <property type="term" value="P:ribosome biogenesis"/>
    <property type="evidence" value="ECO:0007669"/>
    <property type="project" value="InterPro"/>
</dbReference>